<dbReference type="PROSITE" id="PS50181">
    <property type="entry name" value="FBOX"/>
    <property type="match status" value="1"/>
</dbReference>
<dbReference type="STRING" id="13616.ENSMODP00000044386"/>
<dbReference type="FunFam" id="1.20.1280.50:FF:000032">
    <property type="entry name" value="F-box/WD repeat-containing protein 5 isoform X1"/>
    <property type="match status" value="1"/>
</dbReference>
<dbReference type="Proteomes" id="UP000002280">
    <property type="component" value="Chromosome 8"/>
</dbReference>
<reference evidence="2" key="2">
    <citation type="submission" date="2025-08" db="UniProtKB">
        <authorList>
            <consortium name="Ensembl"/>
        </authorList>
    </citation>
    <scope>IDENTIFICATION</scope>
</reference>
<protein>
    <recommendedName>
        <fullName evidence="1">F-box domain-containing protein</fullName>
    </recommendedName>
</protein>
<sequence>MDDEGNPFLPDSIIYQIFLSLSHEDVLATGLVCHQWQAVSLDEFLWKELFYRYYQVAPDVPHHPAAAS</sequence>
<evidence type="ECO:0000313" key="3">
    <source>
        <dbReference type="Proteomes" id="UP000002280"/>
    </source>
</evidence>
<dbReference type="InterPro" id="IPR042508">
    <property type="entry name" value="FBXW5"/>
</dbReference>
<dbReference type="InParanoid" id="A0A5F8GAH7"/>
<reference evidence="2 3" key="1">
    <citation type="journal article" date="2007" name="Nature">
        <title>Genome of the marsupial Monodelphis domestica reveals innovation in non-coding sequences.</title>
        <authorList>
            <person name="Mikkelsen T.S."/>
            <person name="Wakefield M.J."/>
            <person name="Aken B."/>
            <person name="Amemiya C.T."/>
            <person name="Chang J.L."/>
            <person name="Duke S."/>
            <person name="Garber M."/>
            <person name="Gentles A.J."/>
            <person name="Goodstadt L."/>
            <person name="Heger A."/>
            <person name="Jurka J."/>
            <person name="Kamal M."/>
            <person name="Mauceli E."/>
            <person name="Searle S.M."/>
            <person name="Sharpe T."/>
            <person name="Baker M.L."/>
            <person name="Batzer M.A."/>
            <person name="Benos P.V."/>
            <person name="Belov K."/>
            <person name="Clamp M."/>
            <person name="Cook A."/>
            <person name="Cuff J."/>
            <person name="Das R."/>
            <person name="Davidow L."/>
            <person name="Deakin J.E."/>
            <person name="Fazzari M.J."/>
            <person name="Glass J.L."/>
            <person name="Grabherr M."/>
            <person name="Greally J.M."/>
            <person name="Gu W."/>
            <person name="Hore T.A."/>
            <person name="Huttley G.A."/>
            <person name="Kleber M."/>
            <person name="Jirtle R.L."/>
            <person name="Koina E."/>
            <person name="Lee J.T."/>
            <person name="Mahony S."/>
            <person name="Marra M.A."/>
            <person name="Miller R.D."/>
            <person name="Nicholls R.D."/>
            <person name="Oda M."/>
            <person name="Papenfuss A.T."/>
            <person name="Parra Z.E."/>
            <person name="Pollock D.D."/>
            <person name="Ray D.A."/>
            <person name="Schein J.E."/>
            <person name="Speed T.P."/>
            <person name="Thompson K."/>
            <person name="VandeBerg J.L."/>
            <person name="Wade C.M."/>
            <person name="Walker J.A."/>
            <person name="Waters P.D."/>
            <person name="Webber C."/>
            <person name="Weidman J.R."/>
            <person name="Xie X."/>
            <person name="Zody M.C."/>
            <person name="Baldwin J."/>
            <person name="Abdouelleil A."/>
            <person name="Abdulkadir J."/>
            <person name="Abebe A."/>
            <person name="Abera B."/>
            <person name="Abreu J."/>
            <person name="Acer S.C."/>
            <person name="Aftuck L."/>
            <person name="Alexander A."/>
            <person name="An P."/>
            <person name="Anderson E."/>
            <person name="Anderson S."/>
            <person name="Arachi H."/>
            <person name="Azer M."/>
            <person name="Bachantsang P."/>
            <person name="Barry A."/>
            <person name="Bayul T."/>
            <person name="Berlin A."/>
            <person name="Bessette D."/>
            <person name="Bloom T."/>
            <person name="Bloom T."/>
            <person name="Boguslavskiy L."/>
            <person name="Bonnet C."/>
            <person name="Boukhgalter B."/>
            <person name="Bourzgui I."/>
            <person name="Brown A."/>
            <person name="Cahill P."/>
            <person name="Channer S."/>
            <person name="Cheshatsang Y."/>
            <person name="Chuda L."/>
            <person name="Citroen M."/>
            <person name="Collymore A."/>
            <person name="Cooke P."/>
            <person name="Costello M."/>
            <person name="D'Aco K."/>
            <person name="Daza R."/>
            <person name="De Haan G."/>
            <person name="DeGray S."/>
            <person name="DeMaso C."/>
            <person name="Dhargay N."/>
            <person name="Dooley K."/>
            <person name="Dooley E."/>
            <person name="Doricent M."/>
            <person name="Dorje P."/>
            <person name="Dorjee K."/>
            <person name="Dupes A."/>
            <person name="Elong R."/>
            <person name="Falk J."/>
            <person name="Farina A."/>
            <person name="Faro S."/>
            <person name="Ferguson D."/>
            <person name="Fisher S."/>
            <person name="Foley C.D."/>
            <person name="Franke A."/>
            <person name="Friedrich D."/>
            <person name="Gadbois L."/>
            <person name="Gearin G."/>
            <person name="Gearin C.R."/>
            <person name="Giannoukos G."/>
            <person name="Goode T."/>
            <person name="Graham J."/>
            <person name="Grandbois E."/>
            <person name="Grewal S."/>
            <person name="Gyaltsen K."/>
            <person name="Hafez N."/>
            <person name="Hagos B."/>
            <person name="Hall J."/>
            <person name="Henson C."/>
            <person name="Hollinger A."/>
            <person name="Honan T."/>
            <person name="Huard M.D."/>
            <person name="Hughes L."/>
            <person name="Hurhula B."/>
            <person name="Husby M.E."/>
            <person name="Kamat A."/>
            <person name="Kanga B."/>
            <person name="Kashin S."/>
            <person name="Khazanovich D."/>
            <person name="Kisner P."/>
            <person name="Lance K."/>
            <person name="Lara M."/>
            <person name="Lee W."/>
            <person name="Lennon N."/>
            <person name="Letendre F."/>
            <person name="LeVine R."/>
            <person name="Lipovsky A."/>
            <person name="Liu X."/>
            <person name="Liu J."/>
            <person name="Liu S."/>
            <person name="Lokyitsang T."/>
            <person name="Lokyitsang Y."/>
            <person name="Lubonja R."/>
            <person name="Lui A."/>
            <person name="MacDonald P."/>
            <person name="Magnisalis V."/>
            <person name="Maru K."/>
            <person name="Matthews C."/>
            <person name="McCusker W."/>
            <person name="McDonough S."/>
            <person name="Mehta T."/>
            <person name="Meldrim J."/>
            <person name="Meneus L."/>
            <person name="Mihai O."/>
            <person name="Mihalev A."/>
            <person name="Mihova T."/>
            <person name="Mittelman R."/>
            <person name="Mlenga V."/>
            <person name="Montmayeur A."/>
            <person name="Mulrain L."/>
            <person name="Navidi A."/>
            <person name="Naylor J."/>
            <person name="Negash T."/>
            <person name="Nguyen T."/>
            <person name="Nguyen N."/>
            <person name="Nicol R."/>
            <person name="Norbu C."/>
            <person name="Norbu N."/>
            <person name="Novod N."/>
            <person name="O'Neill B."/>
            <person name="Osman S."/>
            <person name="Markiewicz E."/>
            <person name="Oyono O.L."/>
            <person name="Patti C."/>
            <person name="Phunkhang P."/>
            <person name="Pierre F."/>
            <person name="Priest M."/>
            <person name="Raghuraman S."/>
            <person name="Rege F."/>
            <person name="Reyes R."/>
            <person name="Rise C."/>
            <person name="Rogov P."/>
            <person name="Ross K."/>
            <person name="Ryan E."/>
            <person name="Settipalli S."/>
            <person name="Shea T."/>
            <person name="Sherpa N."/>
            <person name="Shi L."/>
            <person name="Shih D."/>
            <person name="Sparrow T."/>
            <person name="Spaulding J."/>
            <person name="Stalker J."/>
            <person name="Stange-Thomann N."/>
            <person name="Stavropoulos S."/>
            <person name="Stone C."/>
            <person name="Strader C."/>
            <person name="Tesfaye S."/>
            <person name="Thomson T."/>
            <person name="Thoulutsang Y."/>
            <person name="Thoulutsang D."/>
            <person name="Topham K."/>
            <person name="Topping I."/>
            <person name="Tsamla T."/>
            <person name="Vassiliev H."/>
            <person name="Vo A."/>
            <person name="Wangchuk T."/>
            <person name="Wangdi T."/>
            <person name="Weiand M."/>
            <person name="Wilkinson J."/>
            <person name="Wilson A."/>
            <person name="Yadav S."/>
            <person name="Young G."/>
            <person name="Yu Q."/>
            <person name="Zembek L."/>
            <person name="Zhong D."/>
            <person name="Zimmer A."/>
            <person name="Zwirko Z."/>
            <person name="Jaffe D.B."/>
            <person name="Alvarez P."/>
            <person name="Brockman W."/>
            <person name="Butler J."/>
            <person name="Chin C."/>
            <person name="Gnerre S."/>
            <person name="MacCallum I."/>
            <person name="Graves J.A."/>
            <person name="Ponting C.P."/>
            <person name="Breen M."/>
            <person name="Samollow P.B."/>
            <person name="Lander E.S."/>
            <person name="Lindblad-Toh K."/>
        </authorList>
    </citation>
    <scope>NUCLEOTIDE SEQUENCE [LARGE SCALE GENOMIC DNA]</scope>
</reference>
<organism evidence="2 3">
    <name type="scientific">Monodelphis domestica</name>
    <name type="common">Gray short-tailed opossum</name>
    <dbReference type="NCBI Taxonomy" id="13616"/>
    <lineage>
        <taxon>Eukaryota</taxon>
        <taxon>Metazoa</taxon>
        <taxon>Chordata</taxon>
        <taxon>Craniata</taxon>
        <taxon>Vertebrata</taxon>
        <taxon>Euteleostomi</taxon>
        <taxon>Mammalia</taxon>
        <taxon>Metatheria</taxon>
        <taxon>Didelphimorphia</taxon>
        <taxon>Didelphidae</taxon>
        <taxon>Monodelphis</taxon>
    </lineage>
</organism>
<dbReference type="Bgee" id="ENSMODG00000039639">
    <property type="expression patterns" value="Expressed in spermatocyte and 20 other cell types or tissues"/>
</dbReference>
<evidence type="ECO:0000259" key="1">
    <source>
        <dbReference type="PROSITE" id="PS50181"/>
    </source>
</evidence>
<dbReference type="Pfam" id="PF12937">
    <property type="entry name" value="F-box-like"/>
    <property type="match status" value="1"/>
</dbReference>
<dbReference type="InterPro" id="IPR036047">
    <property type="entry name" value="F-box-like_dom_sf"/>
</dbReference>
<feature type="domain" description="F-box" evidence="1">
    <location>
        <begin position="9"/>
        <end position="49"/>
    </location>
</feature>
<dbReference type="PANTHER" id="PTHR20995:SF17">
    <property type="entry name" value="F-BOX_WD REPEAT-CONTAINING PROTEIN 5"/>
    <property type="match status" value="1"/>
</dbReference>
<reference evidence="2" key="3">
    <citation type="submission" date="2025-09" db="UniProtKB">
        <authorList>
            <consortium name="Ensembl"/>
        </authorList>
    </citation>
    <scope>IDENTIFICATION</scope>
</reference>
<dbReference type="InterPro" id="IPR001810">
    <property type="entry name" value="F-box_dom"/>
</dbReference>
<accession>A0A5F8GAH7</accession>
<name>A0A5F8GAH7_MONDO</name>
<dbReference type="Ensembl" id="ENSMODT00000074445.1">
    <property type="protein sequence ID" value="ENSMODP00000044386.1"/>
    <property type="gene ID" value="ENSMODG00000039639.1"/>
</dbReference>
<dbReference type="PANTHER" id="PTHR20995">
    <property type="entry name" value="F-BOX/WD REPEAT-CONTAINING PROTEIN 5"/>
    <property type="match status" value="1"/>
</dbReference>
<dbReference type="OMA" id="MELYDWV"/>
<dbReference type="SUPFAM" id="SSF81383">
    <property type="entry name" value="F-box domain"/>
    <property type="match status" value="1"/>
</dbReference>
<keyword evidence="3" id="KW-1185">Reference proteome</keyword>
<evidence type="ECO:0000313" key="2">
    <source>
        <dbReference type="Ensembl" id="ENSMODP00000044386.1"/>
    </source>
</evidence>
<dbReference type="SMART" id="SM00256">
    <property type="entry name" value="FBOX"/>
    <property type="match status" value="1"/>
</dbReference>
<dbReference type="GO" id="GO:0019005">
    <property type="term" value="C:SCF ubiquitin ligase complex"/>
    <property type="evidence" value="ECO:0007669"/>
    <property type="project" value="InterPro"/>
</dbReference>
<proteinExistence type="predicted"/>
<dbReference type="GO" id="GO:0080008">
    <property type="term" value="C:Cul4-RING E3 ubiquitin ligase complex"/>
    <property type="evidence" value="ECO:0007669"/>
    <property type="project" value="InterPro"/>
</dbReference>
<dbReference type="Gene3D" id="1.20.1280.50">
    <property type="match status" value="1"/>
</dbReference>
<dbReference type="GO" id="GO:0016567">
    <property type="term" value="P:protein ubiquitination"/>
    <property type="evidence" value="ECO:0007669"/>
    <property type="project" value="InterPro"/>
</dbReference>
<dbReference type="AlphaFoldDB" id="A0A5F8GAH7"/>